<evidence type="ECO:0000259" key="9">
    <source>
        <dbReference type="Pfam" id="PF00881"/>
    </source>
</evidence>
<evidence type="ECO:0000256" key="4">
    <source>
        <dbReference type="ARBA" id="ARBA00022857"/>
    </source>
</evidence>
<dbReference type="Pfam" id="PF00881">
    <property type="entry name" value="Nitroreductase"/>
    <property type="match status" value="1"/>
</dbReference>
<name>D5BQN2_PUNMI</name>
<dbReference type="CDD" id="cd02135">
    <property type="entry name" value="YdjA-like"/>
    <property type="match status" value="1"/>
</dbReference>
<keyword evidence="5 7" id="KW-0560">Oxidoreductase</keyword>
<dbReference type="KEGG" id="apb:SAR116_2507"/>
<dbReference type="HOGENOM" id="CLU_070764_5_0_5"/>
<dbReference type="AlphaFoldDB" id="D5BQN2"/>
<dbReference type="PANTHER" id="PTHR43821">
    <property type="entry name" value="NAD(P)H NITROREDUCTASE YDJA-RELATED"/>
    <property type="match status" value="1"/>
</dbReference>
<feature type="binding site" description="in other chain" evidence="8">
    <location>
        <begin position="26"/>
        <end position="28"/>
    </location>
    <ligand>
        <name>FMN</name>
        <dbReference type="ChEBI" id="CHEBI:58210"/>
        <note>ligand shared between dimeric partners</note>
    </ligand>
</feature>
<dbReference type="RefSeq" id="WP_013047376.1">
    <property type="nucleotide sequence ID" value="NC_014010.1"/>
</dbReference>
<dbReference type="SUPFAM" id="SSF55469">
    <property type="entry name" value="FMN-dependent nitroreductase-like"/>
    <property type="match status" value="1"/>
</dbReference>
<comment type="similarity">
    <text evidence="1 7">Belongs to the nitroreductase family.</text>
</comment>
<organism evidence="10 11">
    <name type="scientific">Puniceispirillum marinum (strain IMCC1322)</name>
    <dbReference type="NCBI Taxonomy" id="488538"/>
    <lineage>
        <taxon>Bacteria</taxon>
        <taxon>Pseudomonadati</taxon>
        <taxon>Pseudomonadota</taxon>
        <taxon>Alphaproteobacteria</taxon>
        <taxon>Candidatus Puniceispirillales</taxon>
        <taxon>Candidatus Puniceispirillaceae</taxon>
        <taxon>Candidatus Puniceispirillum</taxon>
    </lineage>
</organism>
<evidence type="ECO:0000256" key="2">
    <source>
        <dbReference type="ARBA" id="ARBA00022630"/>
    </source>
</evidence>
<keyword evidence="4 7" id="KW-0521">NADP</keyword>
<keyword evidence="2 7" id="KW-0285">Flavoprotein</keyword>
<evidence type="ECO:0000313" key="10">
    <source>
        <dbReference type="EMBL" id="ADE40750.1"/>
    </source>
</evidence>
<proteinExistence type="inferred from homology"/>
<dbReference type="Proteomes" id="UP000007460">
    <property type="component" value="Chromosome"/>
</dbReference>
<feature type="binding site" description="in other chain" evidence="8">
    <location>
        <begin position="152"/>
        <end position="154"/>
    </location>
    <ligand>
        <name>FMN</name>
        <dbReference type="ChEBI" id="CHEBI:58210"/>
        <note>ligand shared between dimeric partners</note>
    </ligand>
</feature>
<evidence type="ECO:0000313" key="11">
    <source>
        <dbReference type="Proteomes" id="UP000007460"/>
    </source>
</evidence>
<dbReference type="GO" id="GO:0016491">
    <property type="term" value="F:oxidoreductase activity"/>
    <property type="evidence" value="ECO:0007669"/>
    <property type="project" value="UniProtKB-UniRule"/>
</dbReference>
<feature type="binding site" evidence="8">
    <location>
        <position position="53"/>
    </location>
    <ligand>
        <name>FMN</name>
        <dbReference type="ChEBI" id="CHEBI:58210"/>
        <note>ligand shared between dimeric partners</note>
    </ligand>
</feature>
<gene>
    <name evidence="10" type="ordered locus">SAR116_2507</name>
</gene>
<keyword evidence="6 7" id="KW-0520">NAD</keyword>
<dbReference type="InterPro" id="IPR052530">
    <property type="entry name" value="NAD(P)H_nitroreductase"/>
</dbReference>
<dbReference type="EC" id="1.-.-.-" evidence="7"/>
<evidence type="ECO:0000256" key="3">
    <source>
        <dbReference type="ARBA" id="ARBA00022643"/>
    </source>
</evidence>
<keyword evidence="11" id="KW-1185">Reference proteome</keyword>
<protein>
    <recommendedName>
        <fullName evidence="7">Putative NAD(P)H nitroreductase</fullName>
        <ecNumber evidence="7">1.-.-.-</ecNumber>
    </recommendedName>
</protein>
<sequence>MSSTVPADNTADNSSNNPVVTFLTSRRSVTAKTMAPGQVSRADLDAILTAGLRVPDHGALKPWKLVVLQGDVRKTLDEEVILAEFMRENPDAEDKFIEIETNRLQRAHTVIAVLSSPVEHPKIVEWEMALSAGAVCTTLLYAAQSMGYAAQWLTEWYAYNNAMLARLGGVAGHDRIAGFIYIGEKVKDPMERTRPDLDEVVTFL</sequence>
<dbReference type="EMBL" id="CP001751">
    <property type="protein sequence ID" value="ADE40750.1"/>
    <property type="molecule type" value="Genomic_DNA"/>
</dbReference>
<dbReference type="PANTHER" id="PTHR43821:SF1">
    <property type="entry name" value="NAD(P)H NITROREDUCTASE YDJA-RELATED"/>
    <property type="match status" value="1"/>
</dbReference>
<comment type="cofactor">
    <cofactor evidence="8">
        <name>FMN</name>
        <dbReference type="ChEBI" id="CHEBI:58210"/>
    </cofactor>
    <text evidence="8">Binds 1 FMN per subunit.</text>
</comment>
<dbReference type="STRING" id="488538.SAR116_2507"/>
<evidence type="ECO:0000256" key="1">
    <source>
        <dbReference type="ARBA" id="ARBA00007118"/>
    </source>
</evidence>
<dbReference type="InterPro" id="IPR000415">
    <property type="entry name" value="Nitroreductase-like"/>
</dbReference>
<evidence type="ECO:0000256" key="6">
    <source>
        <dbReference type="ARBA" id="ARBA00023027"/>
    </source>
</evidence>
<dbReference type="eggNOG" id="COG0778">
    <property type="taxonomic scope" value="Bacteria"/>
</dbReference>
<dbReference type="InterPro" id="IPR026021">
    <property type="entry name" value="YdjA-like"/>
</dbReference>
<dbReference type="InterPro" id="IPR029479">
    <property type="entry name" value="Nitroreductase"/>
</dbReference>
<evidence type="ECO:0000256" key="5">
    <source>
        <dbReference type="ARBA" id="ARBA00023002"/>
    </source>
</evidence>
<dbReference type="PIRSF" id="PIRSF000232">
    <property type="entry name" value="YdjA"/>
    <property type="match status" value="1"/>
</dbReference>
<evidence type="ECO:0000256" key="7">
    <source>
        <dbReference type="PIRNR" id="PIRNR000232"/>
    </source>
</evidence>
<reference evidence="10 11" key="1">
    <citation type="journal article" date="2010" name="J. Bacteriol.">
        <title>Complete genome sequence of "Candidatus Puniceispirillum marinum" IMCC1322, a representative of the SAR116 clade in the Alphaproteobacteria.</title>
        <authorList>
            <person name="Oh H.M."/>
            <person name="Kwon K.K."/>
            <person name="Kang I."/>
            <person name="Kang S.G."/>
            <person name="Lee J.H."/>
            <person name="Kim S.J."/>
            <person name="Cho J.C."/>
        </authorList>
    </citation>
    <scope>NUCLEOTIDE SEQUENCE [LARGE SCALE GENOMIC DNA]</scope>
    <source>
        <strain evidence="10 11">IMCC1322</strain>
    </source>
</reference>
<accession>D5BQN2</accession>
<keyword evidence="3 7" id="KW-0288">FMN</keyword>
<dbReference type="Gene3D" id="3.40.109.10">
    <property type="entry name" value="NADH Oxidase"/>
    <property type="match status" value="1"/>
</dbReference>
<evidence type="ECO:0000256" key="8">
    <source>
        <dbReference type="PIRSR" id="PIRSR000232-1"/>
    </source>
</evidence>
<feature type="binding site" evidence="8">
    <location>
        <position position="57"/>
    </location>
    <ligand>
        <name>FMN</name>
        <dbReference type="ChEBI" id="CHEBI:58210"/>
        <note>ligand shared between dimeric partners</note>
    </ligand>
</feature>
<dbReference type="OrthoDB" id="9804207at2"/>
<feature type="domain" description="Nitroreductase" evidence="9">
    <location>
        <begin position="24"/>
        <end position="183"/>
    </location>
</feature>